<feature type="transmembrane region" description="Helical" evidence="4">
    <location>
        <begin position="223"/>
        <end position="245"/>
    </location>
</feature>
<feature type="transmembrane region" description="Helical" evidence="4">
    <location>
        <begin position="12"/>
        <end position="32"/>
    </location>
</feature>
<proteinExistence type="predicted"/>
<evidence type="ECO:0000256" key="4">
    <source>
        <dbReference type="SAM" id="Phobius"/>
    </source>
</evidence>
<name>A0AAW1JQ50_SAPOF</name>
<dbReference type="GO" id="GO:0016020">
    <property type="term" value="C:membrane"/>
    <property type="evidence" value="ECO:0007669"/>
    <property type="project" value="InterPro"/>
</dbReference>
<dbReference type="InterPro" id="IPR030184">
    <property type="entry name" value="WAT1-related"/>
</dbReference>
<feature type="transmembrane region" description="Helical" evidence="4">
    <location>
        <begin position="104"/>
        <end position="126"/>
    </location>
</feature>
<protein>
    <recommendedName>
        <fullName evidence="7">WAT1-related protein</fullName>
    </recommendedName>
</protein>
<evidence type="ECO:0000313" key="5">
    <source>
        <dbReference type="EMBL" id="KAK9707348.1"/>
    </source>
</evidence>
<feature type="transmembrane region" description="Helical" evidence="4">
    <location>
        <begin position="191"/>
        <end position="211"/>
    </location>
</feature>
<evidence type="ECO:0000256" key="3">
    <source>
        <dbReference type="ARBA" id="ARBA00023136"/>
    </source>
</evidence>
<gene>
    <name evidence="5" type="ORF">RND81_07G191300</name>
</gene>
<sequence>MELMSWEDKVCSMVPLLMMFIMEGCTIALTITAKSAMSAGMSQFVFVAYSNALSSVLLLTYCLIFHRDSMKNIFNFKLLSRFFLLGLTGITIAQNLAFTGLRDSSPIVVCAMGLLLPSFQFFLALFLRKTKLNMSSKSTKIKMMGVLVSIFGAIMVGFYLGPSILNGPLFHPQMLSGPKPYLVFITTTNEWMFGSSLLAAATFSVAIWSIIQVSTFTKFPDMMVIVTCYTIFGTIQTFFVDIIANGDINAWKLNFDLELLIIVLTALFGTLIRSRIQAWCMGLKGPMYVATFKPVGLFWACLIGLSLFGSSLHYGSVIGTGIVGIGYLTVLWGLKEEAKKIQHDSSQLSRLSEDDDLKASLLPEKSDELV</sequence>
<feature type="transmembrane region" description="Helical" evidence="4">
    <location>
        <begin position="288"/>
        <end position="308"/>
    </location>
</feature>
<feature type="transmembrane region" description="Helical" evidence="4">
    <location>
        <begin position="314"/>
        <end position="334"/>
    </location>
</feature>
<keyword evidence="2 4" id="KW-1133">Transmembrane helix</keyword>
<feature type="transmembrane region" description="Helical" evidence="4">
    <location>
        <begin position="146"/>
        <end position="171"/>
    </location>
</feature>
<keyword evidence="3 4" id="KW-0472">Membrane</keyword>
<comment type="caution">
    <text evidence="5">The sequence shown here is derived from an EMBL/GenBank/DDBJ whole genome shotgun (WGS) entry which is preliminary data.</text>
</comment>
<dbReference type="Proteomes" id="UP001443914">
    <property type="component" value="Unassembled WGS sequence"/>
</dbReference>
<evidence type="ECO:0000256" key="1">
    <source>
        <dbReference type="ARBA" id="ARBA00022692"/>
    </source>
</evidence>
<organism evidence="5 6">
    <name type="scientific">Saponaria officinalis</name>
    <name type="common">Common soapwort</name>
    <name type="synonym">Lychnis saponaria</name>
    <dbReference type="NCBI Taxonomy" id="3572"/>
    <lineage>
        <taxon>Eukaryota</taxon>
        <taxon>Viridiplantae</taxon>
        <taxon>Streptophyta</taxon>
        <taxon>Embryophyta</taxon>
        <taxon>Tracheophyta</taxon>
        <taxon>Spermatophyta</taxon>
        <taxon>Magnoliopsida</taxon>
        <taxon>eudicotyledons</taxon>
        <taxon>Gunneridae</taxon>
        <taxon>Pentapetalae</taxon>
        <taxon>Caryophyllales</taxon>
        <taxon>Caryophyllaceae</taxon>
        <taxon>Caryophylleae</taxon>
        <taxon>Saponaria</taxon>
    </lineage>
</organism>
<dbReference type="EMBL" id="JBDFQZ010000007">
    <property type="protein sequence ID" value="KAK9707348.1"/>
    <property type="molecule type" value="Genomic_DNA"/>
</dbReference>
<dbReference type="AlphaFoldDB" id="A0AAW1JQ50"/>
<evidence type="ECO:0000256" key="2">
    <source>
        <dbReference type="ARBA" id="ARBA00022989"/>
    </source>
</evidence>
<keyword evidence="1 4" id="KW-0812">Transmembrane</keyword>
<feature type="transmembrane region" description="Helical" evidence="4">
    <location>
        <begin position="78"/>
        <end position="98"/>
    </location>
</feature>
<feature type="transmembrane region" description="Helical" evidence="4">
    <location>
        <begin position="257"/>
        <end position="276"/>
    </location>
</feature>
<evidence type="ECO:0000313" key="6">
    <source>
        <dbReference type="Proteomes" id="UP001443914"/>
    </source>
</evidence>
<feature type="transmembrane region" description="Helical" evidence="4">
    <location>
        <begin position="44"/>
        <end position="66"/>
    </location>
</feature>
<reference evidence="5" key="1">
    <citation type="submission" date="2024-03" db="EMBL/GenBank/DDBJ databases">
        <title>WGS assembly of Saponaria officinalis var. Norfolk2.</title>
        <authorList>
            <person name="Jenkins J."/>
            <person name="Shu S."/>
            <person name="Grimwood J."/>
            <person name="Barry K."/>
            <person name="Goodstein D."/>
            <person name="Schmutz J."/>
            <person name="Leebens-Mack J."/>
            <person name="Osbourn A."/>
        </authorList>
    </citation>
    <scope>NUCLEOTIDE SEQUENCE [LARGE SCALE GENOMIC DNA]</scope>
    <source>
        <strain evidence="5">JIC</strain>
    </source>
</reference>
<evidence type="ECO:0008006" key="7">
    <source>
        <dbReference type="Google" id="ProtNLM"/>
    </source>
</evidence>
<accession>A0AAW1JQ50</accession>
<keyword evidence="6" id="KW-1185">Reference proteome</keyword>
<dbReference type="GO" id="GO:0022857">
    <property type="term" value="F:transmembrane transporter activity"/>
    <property type="evidence" value="ECO:0007669"/>
    <property type="project" value="InterPro"/>
</dbReference>
<dbReference type="PANTHER" id="PTHR31218">
    <property type="entry name" value="WAT1-RELATED PROTEIN"/>
    <property type="match status" value="1"/>
</dbReference>